<evidence type="ECO:0000256" key="2">
    <source>
        <dbReference type="ARBA" id="ARBA00010602"/>
    </source>
</evidence>
<dbReference type="Pfam" id="PF25954">
    <property type="entry name" value="Beta-barrel_RND_2"/>
    <property type="match status" value="1"/>
</dbReference>
<keyword evidence="5" id="KW-0175">Coiled coil</keyword>
<dbReference type="InterPro" id="IPR058792">
    <property type="entry name" value="Beta-barrel_RND_2"/>
</dbReference>
<dbReference type="Gene3D" id="2.40.50.100">
    <property type="match status" value="1"/>
</dbReference>
<accession>A0ABW1L2S6</accession>
<sequence>MKHKRLIAGAGLLGLVILIAGWTLYGRNGHFNTEILLLGNIDVRQVDLAFKAPGRLAAVNFEEGDAVKAGDIVASLEKPDFEDERALAAANVAAQSNLVKKLESGARPEEIEQARAAVASRQAALTLAQSTLTRMERLAETDAASHQLHEEAQAKRDEAAAALRTAEEGLTIAETGGRVEDIEAARAALSASEATHRLAERRLADADLKAPSDGIILTRVREPGAIVNAGETIYTLSLNSPIWVRTYVSEPDLGRIRPGMTAEVRTDSGGVYKGQVGFISPVAEFTPKTVETRELRTALVYRLRIIVDNPDGGLRQGMPVTVTLEAAHSS</sequence>
<proteinExistence type="inferred from homology"/>
<reference evidence="8 9" key="1">
    <citation type="submission" date="2024-09" db="EMBL/GenBank/DDBJ databases">
        <authorList>
            <person name="Zhang Z.-H."/>
        </authorList>
    </citation>
    <scope>NUCLEOTIDE SEQUENCE [LARGE SCALE GENOMIC DNA]</scope>
    <source>
        <strain evidence="8 9">HHTR114</strain>
    </source>
</reference>
<dbReference type="PANTHER" id="PTHR32347:SF29">
    <property type="entry name" value="UPF0194 MEMBRANE PROTEIN YBHG"/>
    <property type="match status" value="1"/>
</dbReference>
<comment type="subcellular location">
    <subcellularLocation>
        <location evidence="1">Periplasm</location>
    </subcellularLocation>
</comment>
<evidence type="ECO:0000259" key="7">
    <source>
        <dbReference type="Pfam" id="PF25954"/>
    </source>
</evidence>
<dbReference type="Gene3D" id="2.40.30.170">
    <property type="match status" value="1"/>
</dbReference>
<evidence type="ECO:0000313" key="9">
    <source>
        <dbReference type="Proteomes" id="UP001596116"/>
    </source>
</evidence>
<dbReference type="InterPro" id="IPR059052">
    <property type="entry name" value="HH_YbhG-like"/>
</dbReference>
<evidence type="ECO:0000256" key="4">
    <source>
        <dbReference type="ARBA" id="ARBA00022764"/>
    </source>
</evidence>
<dbReference type="Pfam" id="PF25881">
    <property type="entry name" value="HH_YBHG"/>
    <property type="match status" value="1"/>
</dbReference>
<feature type="domain" description="YbhG-like alpha-helical hairpin" evidence="6">
    <location>
        <begin position="80"/>
        <end position="203"/>
    </location>
</feature>
<name>A0ABW1L2S6_9PROT</name>
<dbReference type="Proteomes" id="UP001596116">
    <property type="component" value="Unassembled WGS sequence"/>
</dbReference>
<evidence type="ECO:0000259" key="6">
    <source>
        <dbReference type="Pfam" id="PF25881"/>
    </source>
</evidence>
<dbReference type="Gene3D" id="1.10.287.470">
    <property type="entry name" value="Helix hairpin bin"/>
    <property type="match status" value="1"/>
</dbReference>
<dbReference type="InterPro" id="IPR050465">
    <property type="entry name" value="UPF0194_transport"/>
</dbReference>
<keyword evidence="9" id="KW-1185">Reference proteome</keyword>
<evidence type="ECO:0000313" key="8">
    <source>
        <dbReference type="EMBL" id="MFC6037568.1"/>
    </source>
</evidence>
<keyword evidence="3" id="KW-0732">Signal</keyword>
<organism evidence="8 9">
    <name type="scientific">Hyphococcus aureus</name>
    <dbReference type="NCBI Taxonomy" id="2666033"/>
    <lineage>
        <taxon>Bacteria</taxon>
        <taxon>Pseudomonadati</taxon>
        <taxon>Pseudomonadota</taxon>
        <taxon>Alphaproteobacteria</taxon>
        <taxon>Parvularculales</taxon>
        <taxon>Parvularculaceae</taxon>
        <taxon>Hyphococcus</taxon>
    </lineage>
</organism>
<comment type="caution">
    <text evidence="8">The sequence shown here is derived from an EMBL/GenBank/DDBJ whole genome shotgun (WGS) entry which is preliminary data.</text>
</comment>
<dbReference type="PANTHER" id="PTHR32347">
    <property type="entry name" value="EFFLUX SYSTEM COMPONENT YKNX-RELATED"/>
    <property type="match status" value="1"/>
</dbReference>
<comment type="similarity">
    <text evidence="2">Belongs to the UPF0194 family.</text>
</comment>
<feature type="domain" description="CusB-like beta-barrel" evidence="7">
    <location>
        <begin position="241"/>
        <end position="327"/>
    </location>
</feature>
<evidence type="ECO:0000256" key="5">
    <source>
        <dbReference type="ARBA" id="ARBA00023054"/>
    </source>
</evidence>
<dbReference type="EMBL" id="JBHPON010000003">
    <property type="protein sequence ID" value="MFC6037568.1"/>
    <property type="molecule type" value="Genomic_DNA"/>
</dbReference>
<protein>
    <submittedName>
        <fullName evidence="8">Efflux RND transporter periplasmic adaptor subunit</fullName>
    </submittedName>
</protein>
<dbReference type="SUPFAM" id="SSF111369">
    <property type="entry name" value="HlyD-like secretion proteins"/>
    <property type="match status" value="3"/>
</dbReference>
<evidence type="ECO:0000256" key="1">
    <source>
        <dbReference type="ARBA" id="ARBA00004418"/>
    </source>
</evidence>
<gene>
    <name evidence="8" type="ORF">ACFMB1_18580</name>
</gene>
<dbReference type="RefSeq" id="WP_379881042.1">
    <property type="nucleotide sequence ID" value="NZ_JBHPON010000003.1"/>
</dbReference>
<evidence type="ECO:0000256" key="3">
    <source>
        <dbReference type="ARBA" id="ARBA00022729"/>
    </source>
</evidence>
<keyword evidence="4" id="KW-0574">Periplasm</keyword>